<evidence type="ECO:0000256" key="1">
    <source>
        <dbReference type="SAM" id="MobiDB-lite"/>
    </source>
</evidence>
<sequence>MKTRRGRHGMKIGGAGADLRHPFDRTAAGTPLGEYNLTSFSPFSGYIGGLTTAFQKAVDKPLMTRSDFAPFCSFFSFYIDFVLVSRFPDLRSVVRSPLPPVSAQPMFCDHKSAGGRCRCAAGLMAGSVFSVGLCTCEGLRMSPPCARRCRFCTGGKYLGIPVLARSAACPGHKDDEEHGGEEDGGGGSARSNASRSTRGFGFQTQADAHSWSLFMEVSNQKIDV</sequence>
<comment type="caution">
    <text evidence="2">The sequence shown here is derived from an EMBL/GenBank/DDBJ whole genome shotgun (WGS) entry which is preliminary data.</text>
</comment>
<dbReference type="EMBL" id="CAUEEQ010004758">
    <property type="protein sequence ID" value="CAJ0927979.1"/>
    <property type="molecule type" value="Genomic_DNA"/>
</dbReference>
<feature type="region of interest" description="Disordered" evidence="1">
    <location>
        <begin position="171"/>
        <end position="199"/>
    </location>
</feature>
<protein>
    <submittedName>
        <fullName evidence="2">Uncharacterized protein</fullName>
    </submittedName>
</protein>
<evidence type="ECO:0000313" key="3">
    <source>
        <dbReference type="Proteomes" id="UP001176940"/>
    </source>
</evidence>
<organism evidence="2 3">
    <name type="scientific">Ranitomeya imitator</name>
    <name type="common">mimic poison frog</name>
    <dbReference type="NCBI Taxonomy" id="111125"/>
    <lineage>
        <taxon>Eukaryota</taxon>
        <taxon>Metazoa</taxon>
        <taxon>Chordata</taxon>
        <taxon>Craniata</taxon>
        <taxon>Vertebrata</taxon>
        <taxon>Euteleostomi</taxon>
        <taxon>Amphibia</taxon>
        <taxon>Batrachia</taxon>
        <taxon>Anura</taxon>
        <taxon>Neobatrachia</taxon>
        <taxon>Hyloidea</taxon>
        <taxon>Dendrobatidae</taxon>
        <taxon>Dendrobatinae</taxon>
        <taxon>Ranitomeya</taxon>
    </lineage>
</organism>
<feature type="compositionally biased region" description="Low complexity" evidence="1">
    <location>
        <begin position="189"/>
        <end position="199"/>
    </location>
</feature>
<gene>
    <name evidence="2" type="ORF">RIMI_LOCUS3220203</name>
</gene>
<dbReference type="Proteomes" id="UP001176940">
    <property type="component" value="Unassembled WGS sequence"/>
</dbReference>
<proteinExistence type="predicted"/>
<keyword evidence="3" id="KW-1185">Reference proteome</keyword>
<evidence type="ECO:0000313" key="2">
    <source>
        <dbReference type="EMBL" id="CAJ0927979.1"/>
    </source>
</evidence>
<name>A0ABN9L0U8_9NEOB</name>
<accession>A0ABN9L0U8</accession>
<reference evidence="2" key="1">
    <citation type="submission" date="2023-07" db="EMBL/GenBank/DDBJ databases">
        <authorList>
            <person name="Stuckert A."/>
        </authorList>
    </citation>
    <scope>NUCLEOTIDE SEQUENCE</scope>
</reference>